<dbReference type="SUPFAM" id="SSF52540">
    <property type="entry name" value="P-loop containing nucleoside triphosphate hydrolases"/>
    <property type="match status" value="1"/>
</dbReference>
<dbReference type="InterPro" id="IPR017871">
    <property type="entry name" value="ABC_transporter-like_CS"/>
</dbReference>
<evidence type="ECO:0000256" key="4">
    <source>
        <dbReference type="ARBA" id="ARBA00022840"/>
    </source>
</evidence>
<keyword evidence="6 7" id="KW-0472">Membrane</keyword>
<dbReference type="FunFam" id="3.40.50.300:FF:000425">
    <property type="entry name" value="Probable ABC transporter, ATP-binding subunit"/>
    <property type="match status" value="1"/>
</dbReference>
<dbReference type="GO" id="GO:0043190">
    <property type="term" value="C:ATP-binding cassette (ABC) transporter complex"/>
    <property type="evidence" value="ECO:0007669"/>
    <property type="project" value="InterPro"/>
</dbReference>
<dbReference type="SUPFAM" id="SSF50331">
    <property type="entry name" value="MOP-like"/>
    <property type="match status" value="1"/>
</dbReference>
<geneLocation type="plasmid" evidence="9">
    <name>pHRC017</name>
</geneLocation>
<keyword evidence="9" id="KW-0614">Plasmid</keyword>
<keyword evidence="2 7" id="KW-1003">Cell membrane</keyword>
<evidence type="ECO:0000256" key="3">
    <source>
        <dbReference type="ARBA" id="ARBA00022741"/>
    </source>
</evidence>
<dbReference type="GO" id="GO:0015697">
    <property type="term" value="P:quaternary ammonium group transport"/>
    <property type="evidence" value="ECO:0007669"/>
    <property type="project" value="UniProtKB-ARBA"/>
</dbReference>
<gene>
    <name evidence="9" type="primary">potA2</name>
    <name evidence="7" type="synonym">potA</name>
    <name evidence="9" type="ORF">pHRC017_0475</name>
</gene>
<dbReference type="Gene3D" id="2.40.50.100">
    <property type="match status" value="1"/>
</dbReference>
<comment type="catalytic activity">
    <reaction evidence="7">
        <text>ATP + H2O + polyamine-[polyamine-binding protein]Side 1 = ADP + phosphate + polyamineSide 2 + [polyamine-binding protein]Side 1.</text>
        <dbReference type="EC" id="7.6.2.11"/>
    </reaction>
</comment>
<dbReference type="InterPro" id="IPR008995">
    <property type="entry name" value="Mo/tungstate-bd_C_term_dom"/>
</dbReference>
<dbReference type="Gene3D" id="3.40.50.300">
    <property type="entry name" value="P-loop containing nucleotide triphosphate hydrolases"/>
    <property type="match status" value="1"/>
</dbReference>
<evidence type="ECO:0000256" key="5">
    <source>
        <dbReference type="ARBA" id="ARBA00022967"/>
    </source>
</evidence>
<evidence type="ECO:0000256" key="2">
    <source>
        <dbReference type="ARBA" id="ARBA00022475"/>
    </source>
</evidence>
<dbReference type="InterPro" id="IPR003439">
    <property type="entry name" value="ABC_transporter-like_ATP-bd"/>
</dbReference>
<dbReference type="Pfam" id="PF00005">
    <property type="entry name" value="ABC_tran"/>
    <property type="match status" value="1"/>
</dbReference>
<keyword evidence="5 7" id="KW-1278">Translocase</keyword>
<keyword evidence="3 7" id="KW-0547">Nucleotide-binding</keyword>
<dbReference type="SMART" id="SM00382">
    <property type="entry name" value="AAA"/>
    <property type="match status" value="1"/>
</dbReference>
<proteinExistence type="inferred from homology"/>
<dbReference type="AlphaFoldDB" id="I2E212"/>
<protein>
    <recommendedName>
        <fullName evidence="7">Spermidine/putrescine import ATP-binding protein PotA</fullName>
        <ecNumber evidence="7">7.6.2.11</ecNumber>
    </recommendedName>
</protein>
<dbReference type="PANTHER" id="PTHR42781">
    <property type="entry name" value="SPERMIDINE/PUTRESCINE IMPORT ATP-BINDING PROTEIN POTA"/>
    <property type="match status" value="1"/>
</dbReference>
<comment type="subunit">
    <text evidence="7">The complex is composed of two ATP-binding proteins (PotA), two transmembrane proteins (PotB and PotC) and a solute-binding protein (PotD).</text>
</comment>
<accession>I2E212</accession>
<dbReference type="EMBL" id="JQ665880">
    <property type="protein sequence ID" value="AFJ91530.1"/>
    <property type="molecule type" value="Genomic_DNA"/>
</dbReference>
<evidence type="ECO:0000256" key="7">
    <source>
        <dbReference type="RuleBase" id="RU364083"/>
    </source>
</evidence>
<name>I2E212_RHIML</name>
<dbReference type="InterPro" id="IPR003593">
    <property type="entry name" value="AAA+_ATPase"/>
</dbReference>
<feature type="domain" description="ABC transporter" evidence="8">
    <location>
        <begin position="24"/>
        <end position="263"/>
    </location>
</feature>
<evidence type="ECO:0000256" key="1">
    <source>
        <dbReference type="ARBA" id="ARBA00022448"/>
    </source>
</evidence>
<dbReference type="InterPro" id="IPR013611">
    <property type="entry name" value="Transp-assoc_OB_typ2"/>
</dbReference>
<dbReference type="InterPro" id="IPR050093">
    <property type="entry name" value="ABC_SmlMolc_Importer"/>
</dbReference>
<organism evidence="9">
    <name type="scientific">Rhizobium meliloti</name>
    <name type="common">Ensifer meliloti</name>
    <name type="synonym">Sinorhizobium meliloti</name>
    <dbReference type="NCBI Taxonomy" id="382"/>
    <lineage>
        <taxon>Bacteria</taxon>
        <taxon>Pseudomonadati</taxon>
        <taxon>Pseudomonadota</taxon>
        <taxon>Alphaproteobacteria</taxon>
        <taxon>Hyphomicrobiales</taxon>
        <taxon>Rhizobiaceae</taxon>
        <taxon>Sinorhizobium/Ensifer group</taxon>
        <taxon>Sinorhizobium</taxon>
    </lineage>
</organism>
<dbReference type="PROSITE" id="PS00211">
    <property type="entry name" value="ABC_TRANSPORTER_1"/>
    <property type="match status" value="1"/>
</dbReference>
<dbReference type="NCBIfam" id="TIGR01187">
    <property type="entry name" value="potA"/>
    <property type="match status" value="1"/>
</dbReference>
<dbReference type="InterPro" id="IPR027417">
    <property type="entry name" value="P-loop_NTPase"/>
</dbReference>
<evidence type="ECO:0000259" key="8">
    <source>
        <dbReference type="PROSITE" id="PS50893"/>
    </source>
</evidence>
<comment type="similarity">
    <text evidence="7">Belongs to the ABC transporter superfamily. Spermidine/putrescine importer (TC 3.A.1.11.1) family.</text>
</comment>
<dbReference type="PROSITE" id="PS50893">
    <property type="entry name" value="ABC_TRANSPORTER_2"/>
    <property type="match status" value="1"/>
</dbReference>
<dbReference type="GO" id="GO:0015417">
    <property type="term" value="F:ABC-type polyamine transporter activity"/>
    <property type="evidence" value="ECO:0007669"/>
    <property type="project" value="UniProtKB-EC"/>
</dbReference>
<sequence length="394" mass="42889">MPRQVTSTVGSSMPEIGFSSCPSLETRGLGKSVEVRLASKLYGNFVALKDVSLVVNPGEFLTLLGPSGSGKTTTMMAIAGFTDLSSGAILIDENRIDHLPPNRRNIGVVFQHLALFPHMSVADNVAFPLRMRGGREEEVRVRVQRVLELVELPTFGERLPSQLSGGQQQRVAFARAVVFDPPVLLLDEPLGALDRKLRESMQAELKRLQRQLGITTIMITHDQEEALKISDRIAVMSSGQLEQIGSPEELYQHPATPFVADFIGDSNHIVGTVSTVAEDTCTIVTAGAIKCTGKKRHWHDANVATLVLRPERVLVGREVGDVANRFNGVIESVTYAGDSIKYVVRISREDTLVASTRNVEHQPRLGVGESTVVGWRADDAIVFTAANTIGNYGN</sequence>
<dbReference type="PANTHER" id="PTHR42781:SF4">
    <property type="entry name" value="SPERMIDINE_PUTRESCINE IMPORT ATP-BINDING PROTEIN POTA"/>
    <property type="match status" value="1"/>
</dbReference>
<dbReference type="GO" id="GO:0016887">
    <property type="term" value="F:ATP hydrolysis activity"/>
    <property type="evidence" value="ECO:0007669"/>
    <property type="project" value="InterPro"/>
</dbReference>
<comment type="function">
    <text evidence="7">Part of the ABC transporter complex PotABCD involved in spermidine/putrescine import. Responsible for energy coupling to the transport system.</text>
</comment>
<reference evidence="9" key="1">
    <citation type="journal article" date="2012" name="Mol. Plant Microbe Interact.">
        <title>Rhizobial plasmids that cause impaired symbiotic nitrogen fixation and enhanced host invasion.</title>
        <authorList>
            <person name="Crook M.B."/>
            <person name="Lindsay D.P."/>
            <person name="Biggs M.B."/>
            <person name="Bentley J.S."/>
            <person name="Price J.C."/>
            <person name="Clement S.C."/>
            <person name="Clement M.J."/>
            <person name="Long S.R."/>
            <person name="Griffitts J.S."/>
        </authorList>
    </citation>
    <scope>NUCLEOTIDE SEQUENCE</scope>
    <source>
        <strain evidence="9">C017</strain>
        <plasmid evidence="9">pHRC017</plasmid>
    </source>
</reference>
<dbReference type="EC" id="7.6.2.11" evidence="7"/>
<dbReference type="Pfam" id="PF08402">
    <property type="entry name" value="TOBE_2"/>
    <property type="match status" value="1"/>
</dbReference>
<dbReference type="InterPro" id="IPR005893">
    <property type="entry name" value="PotA-like"/>
</dbReference>
<evidence type="ECO:0000313" key="9">
    <source>
        <dbReference type="EMBL" id="AFJ91530.1"/>
    </source>
</evidence>
<evidence type="ECO:0000256" key="6">
    <source>
        <dbReference type="ARBA" id="ARBA00023136"/>
    </source>
</evidence>
<keyword evidence="1 7" id="KW-0813">Transport</keyword>
<keyword evidence="4 7" id="KW-0067">ATP-binding</keyword>
<dbReference type="GO" id="GO:0005524">
    <property type="term" value="F:ATP binding"/>
    <property type="evidence" value="ECO:0007669"/>
    <property type="project" value="UniProtKB-KW"/>
</dbReference>